<dbReference type="InterPro" id="IPR011701">
    <property type="entry name" value="MFS"/>
</dbReference>
<evidence type="ECO:0000313" key="9">
    <source>
        <dbReference type="EMBL" id="QQG65146.1"/>
    </source>
</evidence>
<dbReference type="SUPFAM" id="SSF103473">
    <property type="entry name" value="MFS general substrate transporter"/>
    <property type="match status" value="1"/>
</dbReference>
<protein>
    <submittedName>
        <fullName evidence="9">MFS transporter</fullName>
    </submittedName>
</protein>
<sequence length="459" mass="50609">MQYELNDNTACHLGDKSGETGRFVNNYFDGIPVRGIHALLFFIIMAAYFFEQFDNWNFGFLAPALSQSWGLKPTDIATIMFWYFIGMTSGGFLGGVISDLIGRRPTFLISIVVFSVSSVITGFTDSFVIFTLFRALTGFGVFCMMVTSQAYIAEMAPCESRGMWQGRVAAIGFCAVPFVALACRMVVPMAEEAWRWIFYAGGLGLVPFLLGLRYLKESPRWLVAHGRIKEAEEVVTYMTGKDIDLSEAAKKVPPKIAFMDVLIGMFTRKYIGRTLLLIFIFVTTVPAGFLVANWTPQLLKMLGFSVKDTLTAMTIISIGVPLGCFLNSVVADKGGRKIPLAILIVFASITAFTFGGMKSLTMLTIAGFLVTVFNMALSFLLFSYTAESYPTRMRNTATGFHNGLARLSVSGSQFFIPMIHGAYGFTGIFTAVGILFFLPVIPLLIWGRRTGGKSLEEIE</sequence>
<dbReference type="PANTHER" id="PTHR23511">
    <property type="entry name" value="SYNAPTIC VESICLE GLYCOPROTEIN 2"/>
    <property type="match status" value="1"/>
</dbReference>
<keyword evidence="10" id="KW-1185">Reference proteome</keyword>
<comment type="similarity">
    <text evidence="2">Belongs to the major facilitator superfamily. Sugar transporter (TC 2.A.1.1) family.</text>
</comment>
<feature type="transmembrane region" description="Helical" evidence="7">
    <location>
        <begin position="428"/>
        <end position="446"/>
    </location>
</feature>
<dbReference type="AlphaFoldDB" id="A0A7T5VC89"/>
<dbReference type="Pfam" id="PF07690">
    <property type="entry name" value="MFS_1"/>
    <property type="match status" value="1"/>
</dbReference>
<dbReference type="RefSeq" id="WP_199263965.1">
    <property type="nucleotide sequence ID" value="NZ_CP054140.1"/>
</dbReference>
<feature type="transmembrane region" description="Helical" evidence="7">
    <location>
        <begin position="107"/>
        <end position="130"/>
    </location>
</feature>
<dbReference type="InterPro" id="IPR036259">
    <property type="entry name" value="MFS_trans_sf"/>
</dbReference>
<evidence type="ECO:0000256" key="5">
    <source>
        <dbReference type="ARBA" id="ARBA00022989"/>
    </source>
</evidence>
<dbReference type="PROSITE" id="PS00216">
    <property type="entry name" value="SUGAR_TRANSPORT_1"/>
    <property type="match status" value="1"/>
</dbReference>
<dbReference type="InterPro" id="IPR020846">
    <property type="entry name" value="MFS_dom"/>
</dbReference>
<dbReference type="CDD" id="cd17316">
    <property type="entry name" value="MFS_SV2_like"/>
    <property type="match status" value="1"/>
</dbReference>
<feature type="transmembrane region" description="Helical" evidence="7">
    <location>
        <begin position="31"/>
        <end position="50"/>
    </location>
</feature>
<evidence type="ECO:0000256" key="6">
    <source>
        <dbReference type="ARBA" id="ARBA00023136"/>
    </source>
</evidence>
<dbReference type="Gene3D" id="1.20.1250.20">
    <property type="entry name" value="MFS general substrate transporter like domains"/>
    <property type="match status" value="1"/>
</dbReference>
<gene>
    <name evidence="9" type="ORF">HP555_04315</name>
</gene>
<evidence type="ECO:0000256" key="2">
    <source>
        <dbReference type="ARBA" id="ARBA00010992"/>
    </source>
</evidence>
<keyword evidence="5 7" id="KW-1133">Transmembrane helix</keyword>
<dbReference type="GO" id="GO:0016020">
    <property type="term" value="C:membrane"/>
    <property type="evidence" value="ECO:0007669"/>
    <property type="project" value="UniProtKB-SubCell"/>
</dbReference>
<feature type="transmembrane region" description="Helical" evidence="7">
    <location>
        <begin position="338"/>
        <end position="357"/>
    </location>
</feature>
<reference evidence="9 10" key="1">
    <citation type="submission" date="2020-05" db="EMBL/GenBank/DDBJ databases">
        <title>Complete genome of Desulfobulbus oligotrophicus.</title>
        <authorList>
            <person name="Podar M."/>
        </authorList>
    </citation>
    <scope>NUCLEOTIDE SEQUENCE [LARGE SCALE GENOMIC DNA]</scope>
    <source>
        <strain evidence="9 10">Prop6</strain>
    </source>
</reference>
<feature type="transmembrane region" description="Helical" evidence="7">
    <location>
        <begin position="193"/>
        <end position="212"/>
    </location>
</feature>
<keyword evidence="4 7" id="KW-0812">Transmembrane</keyword>
<evidence type="ECO:0000313" key="10">
    <source>
        <dbReference type="Proteomes" id="UP000596092"/>
    </source>
</evidence>
<evidence type="ECO:0000259" key="8">
    <source>
        <dbReference type="PROSITE" id="PS50850"/>
    </source>
</evidence>
<feature type="transmembrane region" description="Helical" evidence="7">
    <location>
        <begin position="274"/>
        <end position="292"/>
    </location>
</feature>
<evidence type="ECO:0000256" key="1">
    <source>
        <dbReference type="ARBA" id="ARBA00004141"/>
    </source>
</evidence>
<dbReference type="KEGG" id="dog:HP555_04315"/>
<evidence type="ECO:0000256" key="3">
    <source>
        <dbReference type="ARBA" id="ARBA00022448"/>
    </source>
</evidence>
<feature type="domain" description="Major facilitator superfamily (MFS) profile" evidence="8">
    <location>
        <begin position="40"/>
        <end position="451"/>
    </location>
</feature>
<dbReference type="GO" id="GO:0022857">
    <property type="term" value="F:transmembrane transporter activity"/>
    <property type="evidence" value="ECO:0007669"/>
    <property type="project" value="InterPro"/>
</dbReference>
<proteinExistence type="inferred from homology"/>
<feature type="transmembrane region" description="Helical" evidence="7">
    <location>
        <begin position="168"/>
        <end position="187"/>
    </location>
</feature>
<evidence type="ECO:0000256" key="4">
    <source>
        <dbReference type="ARBA" id="ARBA00022692"/>
    </source>
</evidence>
<evidence type="ECO:0000256" key="7">
    <source>
        <dbReference type="SAM" id="Phobius"/>
    </source>
</evidence>
<accession>A0A7T5VC89</accession>
<feature type="transmembrane region" description="Helical" evidence="7">
    <location>
        <begin position="312"/>
        <end position="331"/>
    </location>
</feature>
<dbReference type="Proteomes" id="UP000596092">
    <property type="component" value="Chromosome"/>
</dbReference>
<name>A0A7T5VC89_9BACT</name>
<dbReference type="PROSITE" id="PS50850">
    <property type="entry name" value="MFS"/>
    <property type="match status" value="1"/>
</dbReference>
<feature type="transmembrane region" description="Helical" evidence="7">
    <location>
        <begin position="79"/>
        <end position="100"/>
    </location>
</feature>
<keyword evidence="3" id="KW-0813">Transport</keyword>
<keyword evidence="6 7" id="KW-0472">Membrane</keyword>
<feature type="transmembrane region" description="Helical" evidence="7">
    <location>
        <begin position="363"/>
        <end position="382"/>
    </location>
</feature>
<comment type="subcellular location">
    <subcellularLocation>
        <location evidence="1">Membrane</location>
        <topology evidence="1">Multi-pass membrane protein</topology>
    </subcellularLocation>
</comment>
<feature type="transmembrane region" description="Helical" evidence="7">
    <location>
        <begin position="136"/>
        <end position="156"/>
    </location>
</feature>
<dbReference type="EMBL" id="CP054140">
    <property type="protein sequence ID" value="QQG65146.1"/>
    <property type="molecule type" value="Genomic_DNA"/>
</dbReference>
<dbReference type="InterPro" id="IPR005829">
    <property type="entry name" value="Sugar_transporter_CS"/>
</dbReference>
<organism evidence="9 10">
    <name type="scientific">Desulfobulbus oligotrophicus</name>
    <dbReference type="NCBI Taxonomy" id="1909699"/>
    <lineage>
        <taxon>Bacteria</taxon>
        <taxon>Pseudomonadati</taxon>
        <taxon>Thermodesulfobacteriota</taxon>
        <taxon>Desulfobulbia</taxon>
        <taxon>Desulfobulbales</taxon>
        <taxon>Desulfobulbaceae</taxon>
        <taxon>Desulfobulbus</taxon>
    </lineage>
</organism>